<accession>A0AA86NR97</accession>
<dbReference type="EMBL" id="CAXDID020000430">
    <property type="protein sequence ID" value="CAL6090750.1"/>
    <property type="molecule type" value="Genomic_DNA"/>
</dbReference>
<gene>
    <name evidence="1" type="ORF">HINF_LOCUS12642</name>
    <name evidence="2" type="ORF">HINF_LOCUS65459</name>
</gene>
<keyword evidence="3" id="KW-1185">Reference proteome</keyword>
<organism evidence="1">
    <name type="scientific">Hexamita inflata</name>
    <dbReference type="NCBI Taxonomy" id="28002"/>
    <lineage>
        <taxon>Eukaryota</taxon>
        <taxon>Metamonada</taxon>
        <taxon>Diplomonadida</taxon>
        <taxon>Hexamitidae</taxon>
        <taxon>Hexamitinae</taxon>
        <taxon>Hexamita</taxon>
    </lineage>
</organism>
<dbReference type="EMBL" id="CATOUU010000331">
    <property type="protein sequence ID" value="CAI9924997.1"/>
    <property type="molecule type" value="Genomic_DNA"/>
</dbReference>
<evidence type="ECO:0000313" key="3">
    <source>
        <dbReference type="Proteomes" id="UP001642409"/>
    </source>
</evidence>
<reference evidence="1" key="1">
    <citation type="submission" date="2023-06" db="EMBL/GenBank/DDBJ databases">
        <authorList>
            <person name="Kurt Z."/>
        </authorList>
    </citation>
    <scope>NUCLEOTIDE SEQUENCE</scope>
</reference>
<reference evidence="2 3" key="2">
    <citation type="submission" date="2024-07" db="EMBL/GenBank/DDBJ databases">
        <authorList>
            <person name="Akdeniz Z."/>
        </authorList>
    </citation>
    <scope>NUCLEOTIDE SEQUENCE [LARGE SCALE GENOMIC DNA]</scope>
</reference>
<protein>
    <submittedName>
        <fullName evidence="1">Uncharacterized protein</fullName>
    </submittedName>
</protein>
<name>A0AA86NR97_9EUKA</name>
<evidence type="ECO:0000313" key="1">
    <source>
        <dbReference type="EMBL" id="CAI9924997.1"/>
    </source>
</evidence>
<sequence>MLSSIIMQQQLTQTHSQCQNNILLNNNQYIFCQKANVLNKIQINNQIYFSQKSNNVNILIYTESTQQSNINLQVNNVDVNVFALFGFSLKNQLVSNSLINISLSFDVFSGALLCTQCDLEVRSSTLVFVASGRQISGLIIESKESVQIYQSFVQYRISSANSSGLVNMINNSQTVFSIWQCKLAGSNLVKSDNNGYISSSVLVEVQINVTQLDVCIGATLRFGTQSSFALVIGNETFKCDLCGTDSVVYGLCRSILPLGELVDGMYECVHPFLFVENICRCVHGYLLNGTKCVNVIEFITNMSKLDDSDKLQQIQLQIDNLQQSVSALDYNVIGNASNINDRIGLEASMLEQFILSNYSRSEANLLFNMHTLDQMIFNNISAIRTQIQQSQIIADANLLLNTTILDQRIFNNISSLNKLFAQLNGTVYNLSQQINCTSTYGHSMVNGSCVQVSCAIQGQQSINGICQCTSIHSVVQGGICKCPSNSEVVGGACVCSLAGQVMQNGACACSTAGAFMIGNTCACGLNQVNVSNACTCPVNTVLIDGVCTCNQVAGHIIIGGKCQCPNGQKIIDGVCKYIIDNADYGFVCSQQVFTATFDVQGVTSQVSSSNNFSGGYVFKVATVIQNAFVDVADSVYSTMYSTINPLFESQSAFNNIKIQLGAQKISSGSLVADNDQIKITQMNIVSKYNTELQVVSALNILQKSSSGTSISKLLVNLSFALQNGNITLVNNLYGTANITNYQVSGRYQSYNCVALISLIASSATILVDNLNFMPTIFCIGNQSSYLFSSVQQCSVQLNNLVIILGSMFTYQELVSQNLSKVFYFGGLITNMQGAVVNIYNLMLNNYQNCKTTDVQYSGFIIGHAQNINNSITIINICMQQSLIGLGNFKYLGLIGYNDGNLSLQEGHITISTELSQQFDVLGMVGYQSQLSIFSEVSSTVVRLLTSPWKITNVGTLFGCNFAKQQRLNDIIVNRSKIVADIFSGGLIGELDETINVQNITVQFSNITNTGDYAAAFFSYAASSAKITIENSVINSVRVSSFSRSGLITGDNLHKLPFNIKNSKSIGANYINNALQTNCASFTNVWSPNQC</sequence>
<dbReference type="AlphaFoldDB" id="A0AA86NR97"/>
<comment type="caution">
    <text evidence="1">The sequence shown here is derived from an EMBL/GenBank/DDBJ whole genome shotgun (WGS) entry which is preliminary data.</text>
</comment>
<dbReference type="Proteomes" id="UP001642409">
    <property type="component" value="Unassembled WGS sequence"/>
</dbReference>
<proteinExistence type="predicted"/>
<evidence type="ECO:0000313" key="2">
    <source>
        <dbReference type="EMBL" id="CAL6090750.1"/>
    </source>
</evidence>